<evidence type="ECO:0000313" key="3">
    <source>
        <dbReference type="Proteomes" id="UP000621898"/>
    </source>
</evidence>
<accession>A0ABQ2ZN42</accession>
<dbReference type="SMART" id="SM00867">
    <property type="entry name" value="YceI"/>
    <property type="match status" value="1"/>
</dbReference>
<dbReference type="Pfam" id="PF04264">
    <property type="entry name" value="YceI"/>
    <property type="match status" value="1"/>
</dbReference>
<dbReference type="PANTHER" id="PTHR34406:SF1">
    <property type="entry name" value="PROTEIN YCEI"/>
    <property type="match status" value="1"/>
</dbReference>
<organism evidence="2 3">
    <name type="scientific">Rhodanobacter panaciterrae</name>
    <dbReference type="NCBI Taxonomy" id="490572"/>
    <lineage>
        <taxon>Bacteria</taxon>
        <taxon>Pseudomonadati</taxon>
        <taxon>Pseudomonadota</taxon>
        <taxon>Gammaproteobacteria</taxon>
        <taxon>Lysobacterales</taxon>
        <taxon>Rhodanobacteraceae</taxon>
        <taxon>Rhodanobacter</taxon>
    </lineage>
</organism>
<dbReference type="PANTHER" id="PTHR34406">
    <property type="entry name" value="PROTEIN YCEI"/>
    <property type="match status" value="1"/>
</dbReference>
<dbReference type="InterPro" id="IPR036761">
    <property type="entry name" value="TTHA0802/YceI-like_sf"/>
</dbReference>
<gene>
    <name evidence="2" type="ORF">GCM10008098_10120</name>
</gene>
<name>A0ABQ2ZN42_9GAMM</name>
<evidence type="ECO:0000313" key="2">
    <source>
        <dbReference type="EMBL" id="GGY19713.1"/>
    </source>
</evidence>
<comment type="caution">
    <text evidence="2">The sequence shown here is derived from an EMBL/GenBank/DDBJ whole genome shotgun (WGS) entry which is preliminary data.</text>
</comment>
<dbReference type="EMBL" id="BMXT01000001">
    <property type="protein sequence ID" value="GGY19713.1"/>
    <property type="molecule type" value="Genomic_DNA"/>
</dbReference>
<keyword evidence="3" id="KW-1185">Reference proteome</keyword>
<dbReference type="Proteomes" id="UP000621898">
    <property type="component" value="Unassembled WGS sequence"/>
</dbReference>
<dbReference type="InterPro" id="IPR007372">
    <property type="entry name" value="Lipid/polyisoprenoid-bd_YceI"/>
</dbReference>
<dbReference type="SUPFAM" id="SSF101874">
    <property type="entry name" value="YceI-like"/>
    <property type="match status" value="1"/>
</dbReference>
<sequence length="277" mass="29377">MHTPLRRATHGTDASVQAAEQVAAIRIANPDRDPSTYTEQLGMNNAIRTASRRLAASSVAILLGVYCAMSRAADASSPPAMPVMAAPPAGVYQIDKSHASLQLRVSHMGFSTYTTRFSHFDATLTFDPGNLPASKLVATVDAASLEMDAAPKMCTDIVKGPQFLDTNKFPKIVFRSEKIRMTGAKSFEILGSLDLHGVTRPLVLTGTYNGGYAGMPDMDPHARVGFSARGAFKRSDFGMGYGVPAPGTTMGVGDLIDMSIEVEFTGPPLRTAAGSPH</sequence>
<protein>
    <recommendedName>
        <fullName evidence="1">Lipid/polyisoprenoid-binding YceI-like domain-containing protein</fullName>
    </recommendedName>
</protein>
<reference evidence="3" key="1">
    <citation type="journal article" date="2019" name="Int. J. Syst. Evol. Microbiol.">
        <title>The Global Catalogue of Microorganisms (GCM) 10K type strain sequencing project: providing services to taxonomists for standard genome sequencing and annotation.</title>
        <authorList>
            <consortium name="The Broad Institute Genomics Platform"/>
            <consortium name="The Broad Institute Genome Sequencing Center for Infectious Disease"/>
            <person name="Wu L."/>
            <person name="Ma J."/>
        </authorList>
    </citation>
    <scope>NUCLEOTIDE SEQUENCE [LARGE SCALE GENOMIC DNA]</scope>
    <source>
        <strain evidence="3">KCTC 22232</strain>
    </source>
</reference>
<proteinExistence type="predicted"/>
<dbReference type="Gene3D" id="2.40.128.110">
    <property type="entry name" value="Lipid/polyisoprenoid-binding, YceI-like"/>
    <property type="match status" value="1"/>
</dbReference>
<evidence type="ECO:0000259" key="1">
    <source>
        <dbReference type="SMART" id="SM00867"/>
    </source>
</evidence>
<feature type="domain" description="Lipid/polyisoprenoid-binding YceI-like" evidence="1">
    <location>
        <begin position="91"/>
        <end position="265"/>
    </location>
</feature>